<evidence type="ECO:0008006" key="4">
    <source>
        <dbReference type="Google" id="ProtNLM"/>
    </source>
</evidence>
<comment type="caution">
    <text evidence="2">The sequence shown here is derived from an EMBL/GenBank/DDBJ whole genome shotgun (WGS) entry which is preliminary data.</text>
</comment>
<feature type="signal peptide" evidence="1">
    <location>
        <begin position="1"/>
        <end position="28"/>
    </location>
</feature>
<name>A0AA40BYU6_9PEZI</name>
<dbReference type="EMBL" id="JAULSR010000005">
    <property type="protein sequence ID" value="KAK0618560.1"/>
    <property type="molecule type" value="Genomic_DNA"/>
</dbReference>
<reference evidence="2" key="1">
    <citation type="submission" date="2023-06" db="EMBL/GenBank/DDBJ databases">
        <title>Genome-scale phylogeny and comparative genomics of the fungal order Sordariales.</title>
        <authorList>
            <consortium name="Lawrence Berkeley National Laboratory"/>
            <person name="Hensen N."/>
            <person name="Bonometti L."/>
            <person name="Westerberg I."/>
            <person name="Brannstrom I.O."/>
            <person name="Guillou S."/>
            <person name="Cros-Aarteil S."/>
            <person name="Calhoun S."/>
            <person name="Haridas S."/>
            <person name="Kuo A."/>
            <person name="Mondo S."/>
            <person name="Pangilinan J."/>
            <person name="Riley R."/>
            <person name="LaButti K."/>
            <person name="Andreopoulos B."/>
            <person name="Lipzen A."/>
            <person name="Chen C."/>
            <person name="Yanf M."/>
            <person name="Daum C."/>
            <person name="Ng V."/>
            <person name="Clum A."/>
            <person name="Steindorff A."/>
            <person name="Ohm R."/>
            <person name="Martin F."/>
            <person name="Silar P."/>
            <person name="Natvig D."/>
            <person name="Lalanne C."/>
            <person name="Gautier V."/>
            <person name="Ament-velasquez S.L."/>
            <person name="Kruys A."/>
            <person name="Hutchinson M.I."/>
            <person name="Powell A.J."/>
            <person name="Barry K."/>
            <person name="Miller A.N."/>
            <person name="Grigoriev I.V."/>
            <person name="Debuchy R."/>
            <person name="Gladieux P."/>
            <person name="Thoren M.H."/>
            <person name="Johannesson H."/>
        </authorList>
    </citation>
    <scope>NUCLEOTIDE SEQUENCE</scope>
    <source>
        <strain evidence="2">SMH3391-2</strain>
    </source>
</reference>
<keyword evidence="3" id="KW-1185">Reference proteome</keyword>
<proteinExistence type="predicted"/>
<sequence>MMCLQSTRIVSIQQCMFAKLFVLGLVRAACMPSRDTEFRKTIPRGQRGARLQSRALVLIHLGRYGASGLSYIGLCQVQTMIGSIGQCGVR</sequence>
<evidence type="ECO:0000313" key="3">
    <source>
        <dbReference type="Proteomes" id="UP001174934"/>
    </source>
</evidence>
<accession>A0AA40BYU6</accession>
<organism evidence="2 3">
    <name type="scientific">Bombardia bombarda</name>
    <dbReference type="NCBI Taxonomy" id="252184"/>
    <lineage>
        <taxon>Eukaryota</taxon>
        <taxon>Fungi</taxon>
        <taxon>Dikarya</taxon>
        <taxon>Ascomycota</taxon>
        <taxon>Pezizomycotina</taxon>
        <taxon>Sordariomycetes</taxon>
        <taxon>Sordariomycetidae</taxon>
        <taxon>Sordariales</taxon>
        <taxon>Lasiosphaeriaceae</taxon>
        <taxon>Bombardia</taxon>
    </lineage>
</organism>
<gene>
    <name evidence="2" type="ORF">B0T17DRAFT_538249</name>
</gene>
<keyword evidence="1" id="KW-0732">Signal</keyword>
<protein>
    <recommendedName>
        <fullName evidence="4">Secreted protein</fullName>
    </recommendedName>
</protein>
<dbReference type="Proteomes" id="UP001174934">
    <property type="component" value="Unassembled WGS sequence"/>
</dbReference>
<evidence type="ECO:0000256" key="1">
    <source>
        <dbReference type="SAM" id="SignalP"/>
    </source>
</evidence>
<dbReference type="AlphaFoldDB" id="A0AA40BYU6"/>
<feature type="chain" id="PRO_5041203877" description="Secreted protein" evidence="1">
    <location>
        <begin position="29"/>
        <end position="90"/>
    </location>
</feature>
<evidence type="ECO:0000313" key="2">
    <source>
        <dbReference type="EMBL" id="KAK0618560.1"/>
    </source>
</evidence>